<protein>
    <submittedName>
        <fullName evidence="2">Uncharacterized protein</fullName>
    </submittedName>
</protein>
<reference evidence="2" key="1">
    <citation type="submission" date="2020-04" db="EMBL/GenBank/DDBJ databases">
        <title>Deep metagenomics examines the oral microbiome during advanced dental caries in children, revealing novel taxa and co-occurrences with host molecules.</title>
        <authorList>
            <person name="Baker J.L."/>
            <person name="Morton J.T."/>
            <person name="Dinis M."/>
            <person name="Alvarez R."/>
            <person name="Tran N.C."/>
            <person name="Knight R."/>
            <person name="Edlund A."/>
        </authorList>
    </citation>
    <scope>NUCLEOTIDE SEQUENCE</scope>
    <source>
        <strain evidence="2">JCVI_39_bin.18</strain>
    </source>
</reference>
<comment type="caution">
    <text evidence="2">The sequence shown here is derived from an EMBL/GenBank/DDBJ whole genome shotgun (WGS) entry which is preliminary data.</text>
</comment>
<evidence type="ECO:0000256" key="1">
    <source>
        <dbReference type="SAM" id="Phobius"/>
    </source>
</evidence>
<feature type="transmembrane region" description="Helical" evidence="1">
    <location>
        <begin position="57"/>
        <end position="73"/>
    </location>
</feature>
<dbReference type="Proteomes" id="UP000770330">
    <property type="component" value="Unassembled WGS sequence"/>
</dbReference>
<keyword evidence="1" id="KW-1133">Transmembrane helix</keyword>
<keyword evidence="1" id="KW-0472">Membrane</keyword>
<dbReference type="RefSeq" id="WP_303945290.1">
    <property type="nucleotide sequence ID" value="NZ_JABZXO010000022.1"/>
</dbReference>
<evidence type="ECO:0000313" key="2">
    <source>
        <dbReference type="EMBL" id="MBF1657826.1"/>
    </source>
</evidence>
<sequence length="89" mass="9877">MKEIINRIHRLLRAQHPELLETIRDIKSSPALILAVSLVVASALLVIITVGRALTDPLVWALAIIGLIIYLAYKGRLKTVWNAITGKKK</sequence>
<name>A0A930PQT7_9MICC</name>
<evidence type="ECO:0000313" key="3">
    <source>
        <dbReference type="Proteomes" id="UP000770330"/>
    </source>
</evidence>
<organism evidence="2 3">
    <name type="scientific">Rothia mucilaginosa</name>
    <dbReference type="NCBI Taxonomy" id="43675"/>
    <lineage>
        <taxon>Bacteria</taxon>
        <taxon>Bacillati</taxon>
        <taxon>Actinomycetota</taxon>
        <taxon>Actinomycetes</taxon>
        <taxon>Micrococcales</taxon>
        <taxon>Micrococcaceae</taxon>
        <taxon>Rothia</taxon>
    </lineage>
</organism>
<feature type="transmembrane region" description="Helical" evidence="1">
    <location>
        <begin position="31"/>
        <end position="51"/>
    </location>
</feature>
<keyword evidence="1" id="KW-0812">Transmembrane</keyword>
<gene>
    <name evidence="2" type="ORF">HXO61_07855</name>
</gene>
<dbReference type="AlphaFoldDB" id="A0A930PQT7"/>
<accession>A0A930PQT7</accession>
<dbReference type="EMBL" id="JABZXO010000022">
    <property type="protein sequence ID" value="MBF1657826.1"/>
    <property type="molecule type" value="Genomic_DNA"/>
</dbReference>
<proteinExistence type="predicted"/>